<dbReference type="SUPFAM" id="SSF52540">
    <property type="entry name" value="P-loop containing nucleoside triphosphate hydrolases"/>
    <property type="match status" value="1"/>
</dbReference>
<dbReference type="Pfam" id="PF01434">
    <property type="entry name" value="Peptidase_M41"/>
    <property type="match status" value="1"/>
</dbReference>
<dbReference type="AlphaFoldDB" id="E0S305"/>
<dbReference type="KEGG" id="bpb:bpr_III099"/>
<dbReference type="eggNOG" id="COG0465">
    <property type="taxonomic scope" value="Bacteria"/>
</dbReference>
<dbReference type="GO" id="GO:0004176">
    <property type="term" value="F:ATP-dependent peptidase activity"/>
    <property type="evidence" value="ECO:0007669"/>
    <property type="project" value="InterPro"/>
</dbReference>
<dbReference type="STRING" id="515622.bpr_III099"/>
<dbReference type="RefSeq" id="WP_013282437.1">
    <property type="nucleotide sequence ID" value="NC_014388.1"/>
</dbReference>
<dbReference type="SMART" id="SM00382">
    <property type="entry name" value="AAA"/>
    <property type="match status" value="1"/>
</dbReference>
<dbReference type="GO" id="GO:0016887">
    <property type="term" value="F:ATP hydrolysis activity"/>
    <property type="evidence" value="ECO:0007669"/>
    <property type="project" value="InterPro"/>
</dbReference>
<sequence length="425" mass="47784">MKDYFEEIVGYEDIKKELRIISDMLNNDDVYKKIGASINEGLILSGKPGTGKTTMANCIIKSTNRSVYVCRKKSTDGDFIKTINGIFQSAKENIPSIVLLDDLDKFSDKERDCDAEEFVAVQSCMDEIKGMDVFVIATVNNMRKVPDSLQRPGRLGKRIHVRIPKVGEAVKIIKHYLDKTENCDDLDEVSIARMLNGESCATLENVINSAAMKAAFNRQNKVNMQNIIDSCLDVIFEAPQSEEQLPEEIKRRIAYHESGHAVVAEVLDPGSVSIISIRQTESGDYGFVRYLRTEEKEDFYSDYNENIIKTSLAGKAATELIFGEADMGATSDIHHAFDKAEKLVDNRCMYGFDNWIQDDFSSSFAAENRNRAMAMVLEKNYLEVKKLLVENRELLDSIADSLVKNTTLIYSDVQAICGSYKKQSA</sequence>
<dbReference type="EC" id="3.4.24.-" evidence="2"/>
<evidence type="ECO:0000259" key="1">
    <source>
        <dbReference type="SMART" id="SM00382"/>
    </source>
</evidence>
<dbReference type="Gene3D" id="1.20.58.760">
    <property type="entry name" value="Peptidase M41"/>
    <property type="match status" value="1"/>
</dbReference>
<protein>
    <submittedName>
        <fullName evidence="2">ATP-dependent metallopeptidase HflB4</fullName>
        <ecNumber evidence="2">3.4.24.-</ecNumber>
    </submittedName>
</protein>
<evidence type="ECO:0000313" key="2">
    <source>
        <dbReference type="EMBL" id="ADL35787.1"/>
    </source>
</evidence>
<feature type="domain" description="AAA+ ATPase" evidence="1">
    <location>
        <begin position="38"/>
        <end position="165"/>
    </location>
</feature>
<dbReference type="InterPro" id="IPR003959">
    <property type="entry name" value="ATPase_AAA_core"/>
</dbReference>
<dbReference type="GO" id="GO:0004222">
    <property type="term" value="F:metalloendopeptidase activity"/>
    <property type="evidence" value="ECO:0007669"/>
    <property type="project" value="InterPro"/>
</dbReference>
<dbReference type="Gene3D" id="1.10.8.60">
    <property type="match status" value="1"/>
</dbReference>
<keyword evidence="3" id="KW-1185">Reference proteome</keyword>
<name>E0S305_BUTPB</name>
<dbReference type="InterPro" id="IPR000642">
    <property type="entry name" value="Peptidase_M41"/>
</dbReference>
<dbReference type="GO" id="GO:0005524">
    <property type="term" value="F:ATP binding"/>
    <property type="evidence" value="ECO:0007669"/>
    <property type="project" value="InterPro"/>
</dbReference>
<evidence type="ECO:0000313" key="3">
    <source>
        <dbReference type="Proteomes" id="UP000001299"/>
    </source>
</evidence>
<accession>E0S305</accession>
<dbReference type="SUPFAM" id="SSF140990">
    <property type="entry name" value="FtsH protease domain-like"/>
    <property type="match status" value="1"/>
</dbReference>
<dbReference type="PANTHER" id="PTHR23076:SF97">
    <property type="entry name" value="ATP-DEPENDENT ZINC METALLOPROTEASE YME1L1"/>
    <property type="match status" value="1"/>
</dbReference>
<dbReference type="EMBL" id="CP001811">
    <property type="protein sequence ID" value="ADL35787.1"/>
    <property type="molecule type" value="Genomic_DNA"/>
</dbReference>
<dbReference type="InterPro" id="IPR037219">
    <property type="entry name" value="Peptidase_M41-like"/>
</dbReference>
<dbReference type="InterPro" id="IPR027417">
    <property type="entry name" value="P-loop_NTPase"/>
</dbReference>
<dbReference type="CDD" id="cd19481">
    <property type="entry name" value="RecA-like_protease"/>
    <property type="match status" value="1"/>
</dbReference>
<dbReference type="PANTHER" id="PTHR23076">
    <property type="entry name" value="METALLOPROTEASE M41 FTSH"/>
    <property type="match status" value="1"/>
</dbReference>
<keyword evidence="2" id="KW-0378">Hydrolase</keyword>
<dbReference type="Gene3D" id="3.40.50.300">
    <property type="entry name" value="P-loop containing nucleotide triphosphate hydrolases"/>
    <property type="match status" value="1"/>
</dbReference>
<dbReference type="Pfam" id="PF00004">
    <property type="entry name" value="AAA"/>
    <property type="match status" value="1"/>
</dbReference>
<dbReference type="GO" id="GO:0006508">
    <property type="term" value="P:proteolysis"/>
    <property type="evidence" value="ECO:0007669"/>
    <property type="project" value="InterPro"/>
</dbReference>
<dbReference type="HOGENOM" id="CLU_000688_16_2_9"/>
<organism evidence="2 3">
    <name type="scientific">Butyrivibrio proteoclasticus (strain ATCC 51982 / DSM 14932 / B316)</name>
    <name type="common">Clostridium proteoclasticum</name>
    <dbReference type="NCBI Taxonomy" id="515622"/>
    <lineage>
        <taxon>Bacteria</taxon>
        <taxon>Bacillati</taxon>
        <taxon>Bacillota</taxon>
        <taxon>Clostridia</taxon>
        <taxon>Lachnospirales</taxon>
        <taxon>Lachnospiraceae</taxon>
        <taxon>Butyrivibrio</taxon>
    </lineage>
</organism>
<reference evidence="2 3" key="1">
    <citation type="journal article" date="2010" name="PLoS ONE">
        <title>The glycobiome of the rumen bacterium Butyrivibrio proteoclasticus B316(T) highlights adaptation to a polysaccharide-rich environment.</title>
        <authorList>
            <person name="Kelly W.J."/>
            <person name="Leahy S.C."/>
            <person name="Altermann E."/>
            <person name="Yeoman C.J."/>
            <person name="Dunne J.C."/>
            <person name="Kong Z."/>
            <person name="Pacheco D.M."/>
            <person name="Li D."/>
            <person name="Noel S.J."/>
            <person name="Moon C.D."/>
            <person name="Cookson A.L."/>
            <person name="Attwood G.T."/>
        </authorList>
    </citation>
    <scope>NUCLEOTIDE SEQUENCE [LARGE SCALE GENOMIC DNA]</scope>
    <source>
        <strain evidence="3">ATCC 51982 / DSM 14932 / B316</strain>
    </source>
</reference>
<proteinExistence type="predicted"/>
<dbReference type="Proteomes" id="UP000001299">
    <property type="component" value="Chromosome 2"/>
</dbReference>
<dbReference type="InterPro" id="IPR003593">
    <property type="entry name" value="AAA+_ATPase"/>
</dbReference>
<gene>
    <name evidence="2" type="primary">hflB4</name>
    <name evidence="2" type="ordered locus">bpr_III099</name>
</gene>